<evidence type="ECO:0000313" key="11">
    <source>
        <dbReference type="RefSeq" id="XP_052129191.1"/>
    </source>
</evidence>
<name>A0A9C6XSM7_FRAOC</name>
<keyword evidence="10" id="KW-1185">Reference proteome</keyword>
<dbReference type="GO" id="GO:0042575">
    <property type="term" value="C:DNA polymerase complex"/>
    <property type="evidence" value="ECO:0007669"/>
    <property type="project" value="UniProtKB-ARBA"/>
</dbReference>
<dbReference type="SUPFAM" id="SSF53098">
    <property type="entry name" value="Ribonuclease H-like"/>
    <property type="match status" value="1"/>
</dbReference>
<evidence type="ECO:0000313" key="10">
    <source>
        <dbReference type="Proteomes" id="UP000504606"/>
    </source>
</evidence>
<feature type="domain" description="DNA-directed DNA polymerase family B mitochondria/virus" evidence="9">
    <location>
        <begin position="437"/>
        <end position="616"/>
    </location>
</feature>
<reference evidence="11" key="1">
    <citation type="submission" date="2025-08" db="UniProtKB">
        <authorList>
            <consortium name="RefSeq"/>
        </authorList>
    </citation>
    <scope>IDENTIFICATION</scope>
    <source>
        <tissue evidence="11">Whole organism</tissue>
    </source>
</reference>
<keyword evidence="5" id="KW-0235">DNA replication</keyword>
<evidence type="ECO:0000256" key="4">
    <source>
        <dbReference type="ARBA" id="ARBA00022695"/>
    </source>
</evidence>
<dbReference type="GO" id="GO:0003677">
    <property type="term" value="F:DNA binding"/>
    <property type="evidence" value="ECO:0007669"/>
    <property type="project" value="UniProtKB-KW"/>
</dbReference>
<dbReference type="Proteomes" id="UP000504606">
    <property type="component" value="Unplaced"/>
</dbReference>
<keyword evidence="6" id="KW-0239">DNA-directed DNA polymerase</keyword>
<dbReference type="GeneID" id="113215776"/>
<dbReference type="InterPro" id="IPR043502">
    <property type="entry name" value="DNA/RNA_pol_sf"/>
</dbReference>
<dbReference type="Pfam" id="PF03175">
    <property type="entry name" value="DNA_pol_B_2"/>
    <property type="match status" value="2"/>
</dbReference>
<feature type="domain" description="DNA-directed DNA polymerase family B mitochondria/virus" evidence="9">
    <location>
        <begin position="103"/>
        <end position="280"/>
    </location>
</feature>
<dbReference type="InterPro" id="IPR004868">
    <property type="entry name" value="DNA-dir_DNA_pol_B_mt/vir"/>
</dbReference>
<evidence type="ECO:0000256" key="8">
    <source>
        <dbReference type="ARBA" id="ARBA00049244"/>
    </source>
</evidence>
<keyword evidence="7" id="KW-0238">DNA-binding</keyword>
<dbReference type="GO" id="GO:0000166">
    <property type="term" value="F:nucleotide binding"/>
    <property type="evidence" value="ECO:0007669"/>
    <property type="project" value="InterPro"/>
</dbReference>
<protein>
    <recommendedName>
        <fullName evidence="2">DNA-directed DNA polymerase</fullName>
        <ecNumber evidence="2">2.7.7.7</ecNumber>
    </recommendedName>
</protein>
<dbReference type="AlphaFoldDB" id="A0A9C6XSM7"/>
<accession>A0A9C6XSM7</accession>
<evidence type="ECO:0000259" key="9">
    <source>
        <dbReference type="Pfam" id="PF03175"/>
    </source>
</evidence>
<dbReference type="PANTHER" id="PTHR33568:SF3">
    <property type="entry name" value="DNA-DIRECTED DNA POLYMERASE"/>
    <property type="match status" value="1"/>
</dbReference>
<dbReference type="EC" id="2.7.7.7" evidence="2"/>
<dbReference type="GO" id="GO:0006260">
    <property type="term" value="P:DNA replication"/>
    <property type="evidence" value="ECO:0007669"/>
    <property type="project" value="UniProtKB-KW"/>
</dbReference>
<evidence type="ECO:0000256" key="3">
    <source>
        <dbReference type="ARBA" id="ARBA00022679"/>
    </source>
</evidence>
<dbReference type="Gene3D" id="3.40.960.10">
    <property type="entry name" value="VSR Endonuclease"/>
    <property type="match status" value="1"/>
</dbReference>
<organism evidence="10 11">
    <name type="scientific">Frankliniella occidentalis</name>
    <name type="common">Western flower thrips</name>
    <name type="synonym">Euthrips occidentalis</name>
    <dbReference type="NCBI Taxonomy" id="133901"/>
    <lineage>
        <taxon>Eukaryota</taxon>
        <taxon>Metazoa</taxon>
        <taxon>Ecdysozoa</taxon>
        <taxon>Arthropoda</taxon>
        <taxon>Hexapoda</taxon>
        <taxon>Insecta</taxon>
        <taxon>Pterygota</taxon>
        <taxon>Neoptera</taxon>
        <taxon>Paraneoptera</taxon>
        <taxon>Thysanoptera</taxon>
        <taxon>Terebrantia</taxon>
        <taxon>Thripoidea</taxon>
        <taxon>Thripidae</taxon>
        <taxon>Frankliniella</taxon>
    </lineage>
</organism>
<proteinExistence type="inferred from homology"/>
<dbReference type="GO" id="GO:0003887">
    <property type="term" value="F:DNA-directed DNA polymerase activity"/>
    <property type="evidence" value="ECO:0007669"/>
    <property type="project" value="UniProtKB-KW"/>
</dbReference>
<evidence type="ECO:0000256" key="5">
    <source>
        <dbReference type="ARBA" id="ARBA00022705"/>
    </source>
</evidence>
<dbReference type="KEGG" id="foc:113215776"/>
<dbReference type="PANTHER" id="PTHR33568">
    <property type="entry name" value="DNA POLYMERASE"/>
    <property type="match status" value="1"/>
</dbReference>
<dbReference type="Gene3D" id="3.30.420.10">
    <property type="entry name" value="Ribonuclease H-like superfamily/Ribonuclease H"/>
    <property type="match status" value="1"/>
</dbReference>
<dbReference type="InterPro" id="IPR036397">
    <property type="entry name" value="RNaseH_sf"/>
</dbReference>
<dbReference type="Gene3D" id="1.10.287.690">
    <property type="entry name" value="Helix hairpin bin"/>
    <property type="match status" value="1"/>
</dbReference>
<dbReference type="OrthoDB" id="6119432at2759"/>
<evidence type="ECO:0000256" key="2">
    <source>
        <dbReference type="ARBA" id="ARBA00012417"/>
    </source>
</evidence>
<evidence type="ECO:0000256" key="7">
    <source>
        <dbReference type="ARBA" id="ARBA00023125"/>
    </source>
</evidence>
<keyword evidence="3" id="KW-0808">Transferase</keyword>
<comment type="similarity">
    <text evidence="1">Belongs to the DNA polymerase type-B family.</text>
</comment>
<dbReference type="Gene3D" id="3.90.1600.10">
    <property type="entry name" value="Palm domain of DNA polymerase"/>
    <property type="match status" value="1"/>
</dbReference>
<keyword evidence="4" id="KW-0548">Nucleotidyltransferase</keyword>
<sequence>MPPWTPPPLAKNTRFMQVFFDIETTVTSLDGRDNWLEHKPNVLVAQQVCTECEHVKDLEHQCLNCGEREHIFDDLEETPGENVVSQFMTYLLSLCSEEKTHIQCFSHNGRAFDTIFILQECVKRKMKPEIILQGTKIICLKCENLIFKDSLLFMNQKLALLPRSFALTEHKKGYFPFKMNQRKWFSYIGPMPDKELYFTSGMKSEEKEEFDKWYNKQVENNYIFNFKYEILAYCSSDTDILRRSLQAYKESFMEIAGFDPLHHCLTLSSACMAMYRYKHLQPYTIGLMPKGGYRMAELQSKIALKWLSYEQSVLGDTAKIRTSENGREVRVMGKPVDGYTELLKVDGTTEKIIFQFHGCYFHMCPTCYPDVATRRSLMQKQGGDKYDKTMRITDIFKRNNYTVREMWECHFRHECEHDPKMREYFETNPPKETPVLNLRDTLCGGRTSALRTYKEANILKGERIKLLDVCSEYPFVNFKCAYVTGHPTVYLENDNAMPPIDQWNGAALVQILPPKNLFLPVLGIKCCSKLIFPLCRTCAESQNQGKCSHEDPHDRMLTGSWCTIELQLAVEKGYKILKVYELLQYPGTRVYDPVTKTEGLFSSYVRENMALKYEASGWPSHVITEEEKDKFIQEIFERDGIVIRKDKVEKNPGKRFIAKLVLNSFWGKMGERTLRPMTELVCDYGHLIRLTQNSGITINSILPLSEGCLQVSYTPKQAMDDCLKTTSLIHAAQTTAHGRLLLYKYLDIVGERALYHDTDSVCFLSVPGQPEPEIGQYLGDMTDQLADEFGDGSYIQEFISAGCKNYGMSVVARGDPKDIKTIIKVRGICINTSCDNVVTIDRLRDMVLSDEKKLTTVNIPSQIARIPGWRIVTRDATKTWRVCLTKRRRISGGRTVPYGYQGTLLDDEDYDLLNIMEALYDE</sequence>
<dbReference type="InterPro" id="IPR012337">
    <property type="entry name" value="RNaseH-like_sf"/>
</dbReference>
<dbReference type="InterPro" id="IPR023211">
    <property type="entry name" value="DNA_pol_palm_dom_sf"/>
</dbReference>
<comment type="catalytic activity">
    <reaction evidence="8">
        <text>DNA(n) + a 2'-deoxyribonucleoside 5'-triphosphate = DNA(n+1) + diphosphate</text>
        <dbReference type="Rhea" id="RHEA:22508"/>
        <dbReference type="Rhea" id="RHEA-COMP:17339"/>
        <dbReference type="Rhea" id="RHEA-COMP:17340"/>
        <dbReference type="ChEBI" id="CHEBI:33019"/>
        <dbReference type="ChEBI" id="CHEBI:61560"/>
        <dbReference type="ChEBI" id="CHEBI:173112"/>
        <dbReference type="EC" id="2.7.7.7"/>
    </reaction>
</comment>
<evidence type="ECO:0000256" key="6">
    <source>
        <dbReference type="ARBA" id="ARBA00022932"/>
    </source>
</evidence>
<dbReference type="RefSeq" id="XP_052129191.1">
    <property type="nucleotide sequence ID" value="XM_052273231.1"/>
</dbReference>
<dbReference type="SUPFAM" id="SSF56672">
    <property type="entry name" value="DNA/RNA polymerases"/>
    <property type="match status" value="1"/>
</dbReference>
<gene>
    <name evidence="11" type="primary">LOC113215776</name>
</gene>
<evidence type="ECO:0000256" key="1">
    <source>
        <dbReference type="ARBA" id="ARBA00005755"/>
    </source>
</evidence>